<name>A0A3G3K0J8_9BACL</name>
<evidence type="ECO:0000313" key="2">
    <source>
        <dbReference type="EMBL" id="AYQ73637.1"/>
    </source>
</evidence>
<dbReference type="NCBIfam" id="NF041644">
    <property type="entry name" value="CBO0543_fam"/>
    <property type="match status" value="1"/>
</dbReference>
<dbReference type="KEGG" id="coh:EAV92_14230"/>
<sequence>MILGTNILLMLAAAMTRAYGKWREYYGTIVFVSFCNLLYNFFCDRYLLWALNPEFLLNHKTADLLNTVVFLPATVLLYLKYFPARSRWKYLYYVLWVLGYSALEYTWYAFGRITYHHGWNLLWSICFYLLMFMTIRLHETRRAAALWILVLMTAFLLAYFKVPFFKEG</sequence>
<keyword evidence="1" id="KW-1133">Transmembrane helix</keyword>
<feature type="transmembrane region" description="Helical" evidence="1">
    <location>
        <begin position="25"/>
        <end position="42"/>
    </location>
</feature>
<dbReference type="Proteomes" id="UP000269097">
    <property type="component" value="Chromosome"/>
</dbReference>
<dbReference type="EMBL" id="CP033433">
    <property type="protein sequence ID" value="AYQ73637.1"/>
    <property type="molecule type" value="Genomic_DNA"/>
</dbReference>
<dbReference type="InterPro" id="IPR048147">
    <property type="entry name" value="CBO0543-like"/>
</dbReference>
<gene>
    <name evidence="2" type="ORF">EAV92_14230</name>
</gene>
<proteinExistence type="predicted"/>
<feature type="transmembrane region" description="Helical" evidence="1">
    <location>
        <begin position="116"/>
        <end position="137"/>
    </location>
</feature>
<dbReference type="RefSeq" id="WP_123041721.1">
    <property type="nucleotide sequence ID" value="NZ_CP033433.1"/>
</dbReference>
<evidence type="ECO:0000313" key="3">
    <source>
        <dbReference type="Proteomes" id="UP000269097"/>
    </source>
</evidence>
<keyword evidence="1" id="KW-0472">Membrane</keyword>
<feature type="transmembrane region" description="Helical" evidence="1">
    <location>
        <begin position="144"/>
        <end position="162"/>
    </location>
</feature>
<evidence type="ECO:0000256" key="1">
    <source>
        <dbReference type="SAM" id="Phobius"/>
    </source>
</evidence>
<accession>A0A3G3K0J8</accession>
<reference evidence="2 3" key="1">
    <citation type="submission" date="2018-10" db="EMBL/GenBank/DDBJ databases">
        <title>Genome Sequence of Cohnella sp.</title>
        <authorList>
            <person name="Srinivasan S."/>
            <person name="Kim M.K."/>
        </authorList>
    </citation>
    <scope>NUCLEOTIDE SEQUENCE [LARGE SCALE GENOMIC DNA]</scope>
    <source>
        <strain evidence="2 3">18JY8-7</strain>
    </source>
</reference>
<feature type="transmembrane region" description="Helical" evidence="1">
    <location>
        <begin position="91"/>
        <end position="110"/>
    </location>
</feature>
<protein>
    <submittedName>
        <fullName evidence="2">Uncharacterized protein</fullName>
    </submittedName>
</protein>
<keyword evidence="3" id="KW-1185">Reference proteome</keyword>
<keyword evidence="1" id="KW-0812">Transmembrane</keyword>
<organism evidence="2 3">
    <name type="scientific">Cohnella candidum</name>
    <dbReference type="NCBI Taxonomy" id="2674991"/>
    <lineage>
        <taxon>Bacteria</taxon>
        <taxon>Bacillati</taxon>
        <taxon>Bacillota</taxon>
        <taxon>Bacilli</taxon>
        <taxon>Bacillales</taxon>
        <taxon>Paenibacillaceae</taxon>
        <taxon>Cohnella</taxon>
    </lineage>
</organism>
<feature type="transmembrane region" description="Helical" evidence="1">
    <location>
        <begin position="62"/>
        <end position="79"/>
    </location>
</feature>
<dbReference type="AlphaFoldDB" id="A0A3G3K0J8"/>